<keyword evidence="8" id="KW-0732">Signal</keyword>
<feature type="signal peptide" evidence="8">
    <location>
        <begin position="1"/>
        <end position="20"/>
    </location>
</feature>
<comment type="PTM">
    <text evidence="7">Binds 1 heme group per subunit.</text>
</comment>
<feature type="binding site" description="covalent" evidence="7">
    <location>
        <position position="133"/>
    </location>
    <ligand>
        <name>heme c</name>
        <dbReference type="ChEBI" id="CHEBI:61717"/>
    </ligand>
</feature>
<evidence type="ECO:0000256" key="6">
    <source>
        <dbReference type="PIRSR" id="PIRSR000027-1"/>
    </source>
</evidence>
<organism evidence="9 10">
    <name type="scientific">Zhengella mangrovi</name>
    <dbReference type="NCBI Taxonomy" id="1982044"/>
    <lineage>
        <taxon>Bacteria</taxon>
        <taxon>Pseudomonadati</taxon>
        <taxon>Pseudomonadota</taxon>
        <taxon>Alphaproteobacteria</taxon>
        <taxon>Hyphomicrobiales</taxon>
        <taxon>Notoacmeibacteraceae</taxon>
        <taxon>Zhengella</taxon>
    </lineage>
</organism>
<dbReference type="GO" id="GO:0009055">
    <property type="term" value="F:electron transfer activity"/>
    <property type="evidence" value="ECO:0007669"/>
    <property type="project" value="InterPro"/>
</dbReference>
<dbReference type="SUPFAM" id="SSF47175">
    <property type="entry name" value="Cytochromes"/>
    <property type="match status" value="1"/>
</dbReference>
<dbReference type="AlphaFoldDB" id="A0A2G1QHY5"/>
<dbReference type="EMBL" id="PDVP01000018">
    <property type="protein sequence ID" value="PHP65157.1"/>
    <property type="molecule type" value="Genomic_DNA"/>
</dbReference>
<dbReference type="OrthoDB" id="9811729at2"/>
<evidence type="ECO:0000256" key="3">
    <source>
        <dbReference type="ARBA" id="ARBA00022723"/>
    </source>
</evidence>
<dbReference type="GO" id="GO:0020037">
    <property type="term" value="F:heme binding"/>
    <property type="evidence" value="ECO:0007669"/>
    <property type="project" value="InterPro"/>
</dbReference>
<keyword evidence="10" id="KW-1185">Reference proteome</keyword>
<dbReference type="InterPro" id="IPR012127">
    <property type="entry name" value="Cyt_c_prime"/>
</dbReference>
<dbReference type="InterPro" id="IPR002321">
    <property type="entry name" value="Cyt_c_II"/>
</dbReference>
<evidence type="ECO:0000313" key="10">
    <source>
        <dbReference type="Proteomes" id="UP000221168"/>
    </source>
</evidence>
<dbReference type="PRINTS" id="PR00608">
    <property type="entry name" value="CYTCHROMECII"/>
</dbReference>
<dbReference type="GO" id="GO:0042597">
    <property type="term" value="C:periplasmic space"/>
    <property type="evidence" value="ECO:0007669"/>
    <property type="project" value="InterPro"/>
</dbReference>
<dbReference type="RefSeq" id="WP_099308303.1">
    <property type="nucleotide sequence ID" value="NZ_PDVP01000018.1"/>
</dbReference>
<sequence>MMKFAIAVSAVVLMAGTARAEEDALAMREGAMQANSFVMATLAGMAKGDIAFDAKKVEGGLEAMRFIAATFANHFPEGSGGGDSTASPKVWEDAAGFAAANEKWRADVQAALDNPPTDVASLGAAVGKIGGNCKSCHENFRIKK</sequence>
<protein>
    <submittedName>
        <fullName evidence="9">Cytochrome C signal peptide protein</fullName>
    </submittedName>
</protein>
<gene>
    <name evidence="9" type="ORF">CSC94_20795</name>
</gene>
<evidence type="ECO:0000256" key="1">
    <source>
        <dbReference type="ARBA" id="ARBA00022448"/>
    </source>
</evidence>
<evidence type="ECO:0000256" key="5">
    <source>
        <dbReference type="ARBA" id="ARBA00023004"/>
    </source>
</evidence>
<dbReference type="Proteomes" id="UP000221168">
    <property type="component" value="Unassembled WGS sequence"/>
</dbReference>
<keyword evidence="3 6" id="KW-0479">Metal-binding</keyword>
<evidence type="ECO:0000256" key="7">
    <source>
        <dbReference type="PIRSR" id="PIRSR000027-2"/>
    </source>
</evidence>
<keyword evidence="5 6" id="KW-0408">Iron</keyword>
<feature type="binding site" description="axial binding residue" evidence="6">
    <location>
        <position position="137"/>
    </location>
    <ligand>
        <name>heme c</name>
        <dbReference type="ChEBI" id="CHEBI:61717"/>
    </ligand>
    <ligandPart>
        <name>Fe</name>
        <dbReference type="ChEBI" id="CHEBI:18248"/>
    </ligandPart>
</feature>
<dbReference type="InterPro" id="IPR015984">
    <property type="entry name" value="Cyt_c_prime_subgr"/>
</dbReference>
<feature type="binding site" description="covalent" evidence="7">
    <location>
        <position position="136"/>
    </location>
    <ligand>
        <name>heme c</name>
        <dbReference type="ChEBI" id="CHEBI:61717"/>
    </ligand>
</feature>
<accession>A0A2G1QHY5</accession>
<keyword evidence="4" id="KW-0249">Electron transport</keyword>
<proteinExistence type="predicted"/>
<dbReference type="Pfam" id="PF01322">
    <property type="entry name" value="Cytochrom_C_2"/>
    <property type="match status" value="1"/>
</dbReference>
<feature type="chain" id="PRO_5013706353" evidence="8">
    <location>
        <begin position="21"/>
        <end position="144"/>
    </location>
</feature>
<name>A0A2G1QHY5_9HYPH</name>
<dbReference type="GO" id="GO:0022900">
    <property type="term" value="P:electron transport chain"/>
    <property type="evidence" value="ECO:0007669"/>
    <property type="project" value="InterPro"/>
</dbReference>
<evidence type="ECO:0000313" key="9">
    <source>
        <dbReference type="EMBL" id="PHP65157.1"/>
    </source>
</evidence>
<dbReference type="GO" id="GO:0005506">
    <property type="term" value="F:iron ion binding"/>
    <property type="evidence" value="ECO:0007669"/>
    <property type="project" value="InterPro"/>
</dbReference>
<keyword evidence="2 7" id="KW-0349">Heme</keyword>
<dbReference type="InterPro" id="IPR010980">
    <property type="entry name" value="Cyt_c/b562"/>
</dbReference>
<comment type="caution">
    <text evidence="9">The sequence shown here is derived from an EMBL/GenBank/DDBJ whole genome shotgun (WGS) entry which is preliminary data.</text>
</comment>
<dbReference type="Gene3D" id="1.20.120.10">
    <property type="entry name" value="Cytochrome c/b562"/>
    <property type="match status" value="1"/>
</dbReference>
<dbReference type="PROSITE" id="PS51009">
    <property type="entry name" value="CYTCII"/>
    <property type="match status" value="1"/>
</dbReference>
<reference evidence="9 10" key="1">
    <citation type="submission" date="2017-10" db="EMBL/GenBank/DDBJ databases">
        <title>Sedimentibacterium mangrovi gen. nov., sp. nov., a novel member of family Phyllobacteriacea isolated from mangrove sediment.</title>
        <authorList>
            <person name="Liao H."/>
            <person name="Tian Y."/>
        </authorList>
    </citation>
    <scope>NUCLEOTIDE SEQUENCE [LARGE SCALE GENOMIC DNA]</scope>
    <source>
        <strain evidence="9 10">X9-2-2</strain>
    </source>
</reference>
<keyword evidence="1" id="KW-0813">Transport</keyword>
<dbReference type="PIRSF" id="PIRSF000027">
    <property type="entry name" value="Cytc_c_prime"/>
    <property type="match status" value="1"/>
</dbReference>
<evidence type="ECO:0000256" key="8">
    <source>
        <dbReference type="SAM" id="SignalP"/>
    </source>
</evidence>
<evidence type="ECO:0000256" key="4">
    <source>
        <dbReference type="ARBA" id="ARBA00022982"/>
    </source>
</evidence>
<evidence type="ECO:0000256" key="2">
    <source>
        <dbReference type="ARBA" id="ARBA00022617"/>
    </source>
</evidence>